<sequence>MTAQQLSSDHRAVDRALAKLFAIREQLYDPDLPLEDDASNELIEREHRAIQSVALAKAKSVDALMEKFGLLSSELARAPVSRPVRLLAASICSDVQDLMNV</sequence>
<dbReference type="Proteomes" id="UP000186002">
    <property type="component" value="Unassembled WGS sequence"/>
</dbReference>
<protein>
    <submittedName>
        <fullName evidence="1">Uncharacterized protein</fullName>
    </submittedName>
</protein>
<proteinExistence type="predicted"/>
<accession>A0A1M7KJR9</accession>
<evidence type="ECO:0000313" key="1">
    <source>
        <dbReference type="EMBL" id="SHM65383.1"/>
    </source>
</evidence>
<gene>
    <name evidence="1" type="ORF">SAMN05444272_2870</name>
</gene>
<name>A0A1M7KJR9_9HYPH</name>
<reference evidence="1 2" key="1">
    <citation type="submission" date="2016-11" db="EMBL/GenBank/DDBJ databases">
        <authorList>
            <person name="Jaros S."/>
            <person name="Januszkiewicz K."/>
            <person name="Wedrychowicz H."/>
        </authorList>
    </citation>
    <scope>NUCLEOTIDE SEQUENCE [LARGE SCALE GENOMIC DNA]</scope>
    <source>
        <strain evidence="1 2">DSM 22153</strain>
    </source>
</reference>
<keyword evidence="2" id="KW-1185">Reference proteome</keyword>
<dbReference type="AlphaFoldDB" id="A0A1M7KJR9"/>
<dbReference type="EMBL" id="FRBW01000003">
    <property type="protein sequence ID" value="SHM65383.1"/>
    <property type="molecule type" value="Genomic_DNA"/>
</dbReference>
<organism evidence="1 2">
    <name type="scientific">Roseibium suaedae</name>
    <dbReference type="NCBI Taxonomy" id="735517"/>
    <lineage>
        <taxon>Bacteria</taxon>
        <taxon>Pseudomonadati</taxon>
        <taxon>Pseudomonadota</taxon>
        <taxon>Alphaproteobacteria</taxon>
        <taxon>Hyphomicrobiales</taxon>
        <taxon>Stappiaceae</taxon>
        <taxon>Roseibium</taxon>
    </lineage>
</organism>
<evidence type="ECO:0000313" key="2">
    <source>
        <dbReference type="Proteomes" id="UP000186002"/>
    </source>
</evidence>